<evidence type="ECO:0000313" key="2">
    <source>
        <dbReference type="Proteomes" id="UP000274117"/>
    </source>
</evidence>
<dbReference type="AlphaFoldDB" id="A0A3R8RAE9"/>
<organism evidence="1 2">
    <name type="scientific">Streptococcus suis</name>
    <dbReference type="NCBI Taxonomy" id="1307"/>
    <lineage>
        <taxon>Bacteria</taxon>
        <taxon>Bacillati</taxon>
        <taxon>Bacillota</taxon>
        <taxon>Bacilli</taxon>
        <taxon>Lactobacillales</taxon>
        <taxon>Streptococcaceae</taxon>
        <taxon>Streptococcus</taxon>
    </lineage>
</organism>
<name>A0A3R8RAE9_STRSU</name>
<dbReference type="InterPro" id="IPR022372">
    <property type="entry name" value="Accessory_SS_Asp1"/>
</dbReference>
<dbReference type="GO" id="GO:0015031">
    <property type="term" value="P:protein transport"/>
    <property type="evidence" value="ECO:0007669"/>
    <property type="project" value="InterPro"/>
</dbReference>
<protein>
    <submittedName>
        <fullName evidence="1">Accessory Sec system protein Asp1</fullName>
    </submittedName>
</protein>
<comment type="caution">
    <text evidence="1">The sequence shown here is derived from an EMBL/GenBank/DDBJ whole genome shotgun (WGS) entry which is preliminary data.</text>
</comment>
<evidence type="ECO:0000313" key="1">
    <source>
        <dbReference type="EMBL" id="RRR55257.1"/>
    </source>
</evidence>
<accession>A0A3R8RAE9</accession>
<gene>
    <name evidence="1" type="primary">asp1</name>
    <name evidence="1" type="ORF">EI998_01850</name>
</gene>
<proteinExistence type="predicted"/>
<sequence length="523" mass="61230">MFYFVPSWYQGNRKWYMEAPLWFRAIENMTFDDAVNQLKTFQAAGEETMMLLLGYQPHLRYFLHRQDILSTPYWSFFDEIQNIQSKNTKVLQVTDLTWPQGARFVYTPFALLVKIGDERIAEVHFAESGNLLKVEYFKENEVTYHYLFDDRGFLSSILYFSDGKPSHQDYLNEKGVWQVREHLTKASNLITINPRADQEFFQLAYESWDDLILEKLFFFKRLRMTEQDYLVIAVHEQHNRLLLDAFEQQKKVLSFSGDRYSLQEGSDLKRLAQEGDVLVVDSEKNKLALEYSLAQLGTPAHHVSKVTPFDTRLRLGRSQTVKELIIYWQMDGASREDYLQTLHVLLQLMEENPLIELDIVSYERARNMKALESELIALLQEKYTLARFMEVSEEAGENQLEEDQEMTLSSIRFHTFSNENQIIRQLDTTRLVLDLGQVPHLYTQIASISAGIPQINRQASEYVTHGENGWIVTEIKDLIEAVAYYFDGLTNWNRSLVSTVQKMGDYTSGRIIDQWKELLENKG</sequence>
<dbReference type="EMBL" id="RSDO01000002">
    <property type="protein sequence ID" value="RRR55257.1"/>
    <property type="molecule type" value="Genomic_DNA"/>
</dbReference>
<reference evidence="1 2" key="2">
    <citation type="submission" date="2018-12" db="EMBL/GenBank/DDBJ databases">
        <title>Whole-genome sequences of fifteen clinical Streptococcus suis strains isolated from pigs between 2006 and 2018.</title>
        <authorList>
            <person name="Stevens M.J.A."/>
            <person name="Cernela N."/>
            <person name="Spoerry Serrano N."/>
            <person name="Schmitt S."/>
            <person name="Schrenzel J."/>
            <person name="Stephan R."/>
        </authorList>
    </citation>
    <scope>NUCLEOTIDE SEQUENCE [LARGE SCALE GENOMIC DNA]</scope>
    <source>
        <strain evidence="1 2">PP422</strain>
    </source>
</reference>
<reference evidence="1 2" key="1">
    <citation type="submission" date="2018-11" db="EMBL/GenBank/DDBJ databases">
        <authorList>
            <person name="Stevens M.J."/>
            <person name="Cernela N."/>
            <person name="Spoerry Serrano N."/>
            <person name="Schmitt S."/>
            <person name="Schrenzel J."/>
            <person name="Stephan R."/>
        </authorList>
    </citation>
    <scope>NUCLEOTIDE SEQUENCE [LARGE SCALE GENOMIC DNA]</scope>
    <source>
        <strain evidence="1 2">PP422</strain>
    </source>
</reference>
<dbReference type="Proteomes" id="UP000274117">
    <property type="component" value="Unassembled WGS sequence"/>
</dbReference>
<dbReference type="Pfam" id="PF16993">
    <property type="entry name" value="Asp1"/>
    <property type="match status" value="1"/>
</dbReference>
<dbReference type="NCBIfam" id="TIGR03713">
    <property type="entry name" value="acc_sec_asp1"/>
    <property type="match status" value="1"/>
</dbReference>